<organism evidence="2 3">
    <name type="scientific">Rhizodiscina lignyota</name>
    <dbReference type="NCBI Taxonomy" id="1504668"/>
    <lineage>
        <taxon>Eukaryota</taxon>
        <taxon>Fungi</taxon>
        <taxon>Dikarya</taxon>
        <taxon>Ascomycota</taxon>
        <taxon>Pezizomycotina</taxon>
        <taxon>Dothideomycetes</taxon>
        <taxon>Pleosporomycetidae</taxon>
        <taxon>Aulographales</taxon>
        <taxon>Rhizodiscinaceae</taxon>
        <taxon>Rhizodiscina</taxon>
    </lineage>
</organism>
<feature type="compositionally biased region" description="Low complexity" evidence="1">
    <location>
        <begin position="345"/>
        <end position="361"/>
    </location>
</feature>
<feature type="compositionally biased region" description="Low complexity" evidence="1">
    <location>
        <begin position="24"/>
        <end position="62"/>
    </location>
</feature>
<sequence length="728" mass="78944">MNTTYLLPHPPCETSPRTTHPYQSSLSSSASSSASSIFSVDAPSHSSQSSQSSVSDSIPPSSGDASWRFSDACRVSLEPPTTAKRVLPPPVAVDQRQHPRRCSLSGNRAPPALVRQSERKGQFVDCLVDSATQMVEVIWPTSAPACRKESGRSGILPLRTFIQETLRRSRTSFSTLQVALYYLILIKAHVPHYDFTHPQPEDTPVCRSLQCGRRMFLSALILASKYLQDRNYSARAWSKISGLKVAEINMNEIAFLTAVQWKLHIHESIFEKWQDIILRYTPSSSSPLCGTSIDARWSEWKMLVQRLTPDLEGVAITPRCQSKRASTWPLPPPSPATPTTPITPTPLNSGLSASSESTPTPTAPFHLPSYFEPRLDVRPPTPARLGPLPTPSMTPQSTVSTSGASTPAASMLCAAGPRRPSMCAAMQAAQVNFANRMADQWSCMGSLRRPSLAPSTGSVTMNNSPESMISDASSRSSRASSISSASSVSSAPYGTAQACISTPVKLARLATLRCAGLGPTKEVSHHAEMMDGDDGITIEPMSSPDFESFHIHEVETPAPSIPDDMARLERMDSARSYLSISSTASDDSSMITSSMSSPLKVEVASPSHVKTSSVFADIVNENAHSRNRKRGRSSVDLSLHQNVRNLLVPEVRSLARGCGARSNVQVDDIVASSFVLGKRLELQSPARSVPCLERRLPVQVQRDGRKRACCAKEVVTPREGPGMWEGVL</sequence>
<dbReference type="GO" id="GO:0000307">
    <property type="term" value="C:cyclin-dependent protein kinase holoenzyme complex"/>
    <property type="evidence" value="ECO:0007669"/>
    <property type="project" value="TreeGrafter"/>
</dbReference>
<dbReference type="CDD" id="cd20557">
    <property type="entry name" value="CYCLIN_ScPCL1-like"/>
    <property type="match status" value="1"/>
</dbReference>
<dbReference type="Pfam" id="PF08613">
    <property type="entry name" value="Cyclin"/>
    <property type="match status" value="1"/>
</dbReference>
<feature type="compositionally biased region" description="Polar residues" evidence="1">
    <location>
        <begin position="391"/>
        <end position="404"/>
    </location>
</feature>
<dbReference type="GO" id="GO:0005634">
    <property type="term" value="C:nucleus"/>
    <property type="evidence" value="ECO:0007669"/>
    <property type="project" value="TreeGrafter"/>
</dbReference>
<evidence type="ECO:0000313" key="3">
    <source>
        <dbReference type="Proteomes" id="UP000799772"/>
    </source>
</evidence>
<feature type="region of interest" description="Disordered" evidence="1">
    <location>
        <begin position="379"/>
        <end position="404"/>
    </location>
</feature>
<dbReference type="EMBL" id="ML978127">
    <property type="protein sequence ID" value="KAF2098104.1"/>
    <property type="molecule type" value="Genomic_DNA"/>
</dbReference>
<dbReference type="GO" id="GO:0019901">
    <property type="term" value="F:protein kinase binding"/>
    <property type="evidence" value="ECO:0007669"/>
    <property type="project" value="InterPro"/>
</dbReference>
<feature type="region of interest" description="Disordered" evidence="1">
    <location>
        <begin position="1"/>
        <end position="65"/>
    </location>
</feature>
<feature type="region of interest" description="Disordered" evidence="1">
    <location>
        <begin position="322"/>
        <end position="361"/>
    </location>
</feature>
<dbReference type="Proteomes" id="UP000799772">
    <property type="component" value="Unassembled WGS sequence"/>
</dbReference>
<evidence type="ECO:0000313" key="2">
    <source>
        <dbReference type="EMBL" id="KAF2098104.1"/>
    </source>
</evidence>
<keyword evidence="3" id="KW-1185">Reference proteome</keyword>
<gene>
    <name evidence="2" type="ORF">NA57DRAFT_66545</name>
</gene>
<name>A0A9P4IFE2_9PEZI</name>
<dbReference type="InterPro" id="IPR013922">
    <property type="entry name" value="Cyclin_PHO80-like"/>
</dbReference>
<evidence type="ECO:0000256" key="1">
    <source>
        <dbReference type="SAM" id="MobiDB-lite"/>
    </source>
</evidence>
<feature type="compositionally biased region" description="Polar residues" evidence="1">
    <location>
        <begin position="453"/>
        <end position="466"/>
    </location>
</feature>
<feature type="region of interest" description="Disordered" evidence="1">
    <location>
        <begin position="451"/>
        <end position="476"/>
    </location>
</feature>
<reference evidence="2" key="1">
    <citation type="journal article" date="2020" name="Stud. Mycol.">
        <title>101 Dothideomycetes genomes: a test case for predicting lifestyles and emergence of pathogens.</title>
        <authorList>
            <person name="Haridas S."/>
            <person name="Albert R."/>
            <person name="Binder M."/>
            <person name="Bloem J."/>
            <person name="Labutti K."/>
            <person name="Salamov A."/>
            <person name="Andreopoulos B."/>
            <person name="Baker S."/>
            <person name="Barry K."/>
            <person name="Bills G."/>
            <person name="Bluhm B."/>
            <person name="Cannon C."/>
            <person name="Castanera R."/>
            <person name="Culley D."/>
            <person name="Daum C."/>
            <person name="Ezra D."/>
            <person name="Gonzalez J."/>
            <person name="Henrissat B."/>
            <person name="Kuo A."/>
            <person name="Liang C."/>
            <person name="Lipzen A."/>
            <person name="Lutzoni F."/>
            <person name="Magnuson J."/>
            <person name="Mondo S."/>
            <person name="Nolan M."/>
            <person name="Ohm R."/>
            <person name="Pangilinan J."/>
            <person name="Park H.-J."/>
            <person name="Ramirez L."/>
            <person name="Alfaro M."/>
            <person name="Sun H."/>
            <person name="Tritt A."/>
            <person name="Yoshinaga Y."/>
            <person name="Zwiers L.-H."/>
            <person name="Turgeon B."/>
            <person name="Goodwin S."/>
            <person name="Spatafora J."/>
            <person name="Crous P."/>
            <person name="Grigoriev I."/>
        </authorList>
    </citation>
    <scope>NUCLEOTIDE SEQUENCE</scope>
    <source>
        <strain evidence="2">CBS 133067</strain>
    </source>
</reference>
<comment type="caution">
    <text evidence="2">The sequence shown here is derived from an EMBL/GenBank/DDBJ whole genome shotgun (WGS) entry which is preliminary data.</text>
</comment>
<feature type="compositionally biased region" description="Low complexity" evidence="1">
    <location>
        <begin position="467"/>
        <end position="476"/>
    </location>
</feature>
<feature type="compositionally biased region" description="Pro residues" evidence="1">
    <location>
        <begin position="329"/>
        <end position="344"/>
    </location>
</feature>
<dbReference type="OrthoDB" id="286814at2759"/>
<dbReference type="GO" id="GO:0016538">
    <property type="term" value="F:cyclin-dependent protein serine/threonine kinase regulator activity"/>
    <property type="evidence" value="ECO:0007669"/>
    <property type="project" value="TreeGrafter"/>
</dbReference>
<evidence type="ECO:0008006" key="4">
    <source>
        <dbReference type="Google" id="ProtNLM"/>
    </source>
</evidence>
<dbReference type="PANTHER" id="PTHR15615">
    <property type="match status" value="1"/>
</dbReference>
<proteinExistence type="predicted"/>
<accession>A0A9P4IFE2</accession>
<dbReference type="AlphaFoldDB" id="A0A9P4IFE2"/>
<dbReference type="PANTHER" id="PTHR15615:SF36">
    <property type="entry name" value="PHO85 CYCLIN-5"/>
    <property type="match status" value="1"/>
</dbReference>
<dbReference type="Gene3D" id="1.10.472.10">
    <property type="entry name" value="Cyclin-like"/>
    <property type="match status" value="1"/>
</dbReference>
<feature type="region of interest" description="Disordered" evidence="1">
    <location>
        <begin position="80"/>
        <end position="108"/>
    </location>
</feature>
<protein>
    <recommendedName>
        <fullName evidence="4">G1/S-specific cyclin pas1</fullName>
    </recommendedName>
</protein>